<dbReference type="InterPro" id="IPR002168">
    <property type="entry name" value="Lipase_GDXG_HIS_AS"/>
</dbReference>
<dbReference type="eggNOG" id="COG0657">
    <property type="taxonomic scope" value="Bacteria"/>
</dbReference>
<dbReference type="InterPro" id="IPR049492">
    <property type="entry name" value="BD-FAE-like_dom"/>
</dbReference>
<feature type="signal peptide" evidence="3">
    <location>
        <begin position="1"/>
        <end position="21"/>
    </location>
</feature>
<reference evidence="6 7" key="1">
    <citation type="journal article" date="2013" name="Genome Announc.">
        <title>The Draft Genome Sequence of Sphingomonas paucimobilis Strain HER1398 (Proteobacteria), Host to the Giant PAU Phage, Indicates That It Is a Member of the Genus Sphingobacterium (Bacteroidetes).</title>
        <authorList>
            <person name="White R.A.III."/>
            <person name="Suttle C.A."/>
        </authorList>
    </citation>
    <scope>NUCLEOTIDE SEQUENCE [LARGE SCALE GENOMIC DNA]</scope>
    <source>
        <strain evidence="6 7">HER1398</strain>
    </source>
</reference>
<evidence type="ECO:0000313" key="7">
    <source>
        <dbReference type="Proteomes" id="UP000016584"/>
    </source>
</evidence>
<dbReference type="InterPro" id="IPR013094">
    <property type="entry name" value="AB_hydrolase_3"/>
</dbReference>
<dbReference type="PATRIC" id="fig|1346330.5.peg.2280"/>
<feature type="domain" description="BD-FAE-like" evidence="5">
    <location>
        <begin position="68"/>
        <end position="127"/>
    </location>
</feature>
<feature type="domain" description="Alpha/beta hydrolase fold-3" evidence="4">
    <location>
        <begin position="152"/>
        <end position="220"/>
    </location>
</feature>
<dbReference type="PANTHER" id="PTHR48081">
    <property type="entry name" value="AB HYDROLASE SUPERFAMILY PROTEIN C4A8.06C"/>
    <property type="match status" value="1"/>
</dbReference>
<dbReference type="AlphaFoldDB" id="U2HTV6"/>
<evidence type="ECO:0000256" key="2">
    <source>
        <dbReference type="ARBA" id="ARBA00022801"/>
    </source>
</evidence>
<keyword evidence="7" id="KW-1185">Reference proteome</keyword>
<dbReference type="SUPFAM" id="SSF53474">
    <property type="entry name" value="alpha/beta-Hydrolases"/>
    <property type="match status" value="1"/>
</dbReference>
<keyword evidence="2" id="KW-0378">Hydrolase</keyword>
<evidence type="ECO:0000259" key="5">
    <source>
        <dbReference type="Pfam" id="PF20434"/>
    </source>
</evidence>
<dbReference type="InterPro" id="IPR029058">
    <property type="entry name" value="AB_hydrolase_fold"/>
</dbReference>
<dbReference type="InterPro" id="IPR050300">
    <property type="entry name" value="GDXG_lipolytic_enzyme"/>
</dbReference>
<protein>
    <recommendedName>
        <fullName evidence="8">Alpha/beta hydrolase fold-3 domain-containing protein</fullName>
    </recommendedName>
</protein>
<keyword evidence="3" id="KW-0732">Signal</keyword>
<evidence type="ECO:0000313" key="6">
    <source>
        <dbReference type="EMBL" id="ERJ58947.1"/>
    </source>
</evidence>
<sequence>MKTNSIIFALFLICANHTLSAGFPPQGTTTGIDEVIKDSVQHKNSLNIRYGDKPEAPYTSDTSSDRLLDLYLPTQRVHKKNPVFLFVHGGGFSGGDKSATTGLFQTLARKGYAVLSINYRLYLKHHKIPGASARANMSKGLRPDGQFHPAMQQAIQIATEDLNLAFTWVKQQHATYNFDLDRVFVAGGSAGAMAILNLAYASGQQILPIRATVNLWGGLQDASVIQKNAPPMLTFHGDKDDLIHVDYAYALDRRMKDLGLVSETHILKDQGHALYNLIHKEYTDTIVHFLEAQK</sequence>
<dbReference type="Proteomes" id="UP000016584">
    <property type="component" value="Unassembled WGS sequence"/>
</dbReference>
<dbReference type="PROSITE" id="PS01173">
    <property type="entry name" value="LIPASE_GDXG_HIS"/>
    <property type="match status" value="1"/>
</dbReference>
<evidence type="ECO:0000256" key="3">
    <source>
        <dbReference type="SAM" id="SignalP"/>
    </source>
</evidence>
<proteinExistence type="inferred from homology"/>
<dbReference type="Gene3D" id="3.40.50.1820">
    <property type="entry name" value="alpha/beta hydrolase"/>
    <property type="match status" value="1"/>
</dbReference>
<accession>U2HTV6</accession>
<comment type="similarity">
    <text evidence="1">Belongs to the 'GDXG' lipolytic enzyme family.</text>
</comment>
<dbReference type="GO" id="GO:0016787">
    <property type="term" value="F:hydrolase activity"/>
    <property type="evidence" value="ECO:0007669"/>
    <property type="project" value="UniProtKB-KW"/>
</dbReference>
<dbReference type="OrthoDB" id="9777975at2"/>
<dbReference type="RefSeq" id="WP_021070440.1">
    <property type="nucleotide sequence ID" value="NZ_ATDL01000015.1"/>
</dbReference>
<gene>
    <name evidence="6" type="ORF">M472_09200</name>
</gene>
<evidence type="ECO:0008006" key="8">
    <source>
        <dbReference type="Google" id="ProtNLM"/>
    </source>
</evidence>
<dbReference type="Pfam" id="PF20434">
    <property type="entry name" value="BD-FAE"/>
    <property type="match status" value="1"/>
</dbReference>
<dbReference type="Pfam" id="PF07859">
    <property type="entry name" value="Abhydrolase_3"/>
    <property type="match status" value="1"/>
</dbReference>
<evidence type="ECO:0000256" key="1">
    <source>
        <dbReference type="ARBA" id="ARBA00010515"/>
    </source>
</evidence>
<dbReference type="ESTHER" id="9sphi-u2htv6">
    <property type="family name" value="BD-FAE"/>
</dbReference>
<feature type="chain" id="PRO_5004627523" description="Alpha/beta hydrolase fold-3 domain-containing protein" evidence="3">
    <location>
        <begin position="22"/>
        <end position="294"/>
    </location>
</feature>
<organism evidence="6 7">
    <name type="scientific">Sphingobacterium paucimobilis HER1398</name>
    <dbReference type="NCBI Taxonomy" id="1346330"/>
    <lineage>
        <taxon>Bacteria</taxon>
        <taxon>Pseudomonadati</taxon>
        <taxon>Bacteroidota</taxon>
        <taxon>Sphingobacteriia</taxon>
        <taxon>Sphingobacteriales</taxon>
        <taxon>Sphingobacteriaceae</taxon>
        <taxon>Sphingobacterium</taxon>
    </lineage>
</organism>
<name>U2HTV6_9SPHI</name>
<dbReference type="STRING" id="1346330.M472_09200"/>
<comment type="caution">
    <text evidence="6">The sequence shown here is derived from an EMBL/GenBank/DDBJ whole genome shotgun (WGS) entry which is preliminary data.</text>
</comment>
<evidence type="ECO:0000259" key="4">
    <source>
        <dbReference type="Pfam" id="PF07859"/>
    </source>
</evidence>
<dbReference type="EMBL" id="ATDL01000015">
    <property type="protein sequence ID" value="ERJ58947.1"/>
    <property type="molecule type" value="Genomic_DNA"/>
</dbReference>